<protein>
    <submittedName>
        <fullName evidence="3">Helix-turn-helix domain-containing protein</fullName>
    </submittedName>
</protein>
<dbReference type="Pfam" id="PF13560">
    <property type="entry name" value="HTH_31"/>
    <property type="match status" value="1"/>
</dbReference>
<dbReference type="Gene3D" id="3.30.450.180">
    <property type="match status" value="1"/>
</dbReference>
<proteinExistence type="predicted"/>
<dbReference type="PROSITE" id="PS50943">
    <property type="entry name" value="HTH_CROC1"/>
    <property type="match status" value="1"/>
</dbReference>
<dbReference type="InterPro" id="IPR010982">
    <property type="entry name" value="Lambda_DNA-bd_dom_sf"/>
</dbReference>
<keyword evidence="4" id="KW-1185">Reference proteome</keyword>
<evidence type="ECO:0000256" key="1">
    <source>
        <dbReference type="SAM" id="MobiDB-lite"/>
    </source>
</evidence>
<dbReference type="Proteomes" id="UP001595872">
    <property type="component" value="Unassembled WGS sequence"/>
</dbReference>
<dbReference type="SUPFAM" id="SSF47413">
    <property type="entry name" value="lambda repressor-like DNA-binding domains"/>
    <property type="match status" value="1"/>
</dbReference>
<evidence type="ECO:0000259" key="2">
    <source>
        <dbReference type="PROSITE" id="PS50943"/>
    </source>
</evidence>
<dbReference type="Gene3D" id="1.10.260.40">
    <property type="entry name" value="lambda repressor-like DNA-binding domains"/>
    <property type="match status" value="1"/>
</dbReference>
<reference evidence="4" key="1">
    <citation type="journal article" date="2019" name="Int. J. Syst. Evol. Microbiol.">
        <title>The Global Catalogue of Microorganisms (GCM) 10K type strain sequencing project: providing services to taxonomists for standard genome sequencing and annotation.</title>
        <authorList>
            <consortium name="The Broad Institute Genomics Platform"/>
            <consortium name="The Broad Institute Genome Sequencing Center for Infectious Disease"/>
            <person name="Wu L."/>
            <person name="Ma J."/>
        </authorList>
    </citation>
    <scope>NUCLEOTIDE SEQUENCE [LARGE SCALE GENOMIC DNA]</scope>
    <source>
        <strain evidence="4">KLKA75</strain>
    </source>
</reference>
<accession>A0ABV9TV46</accession>
<dbReference type="CDD" id="cd00093">
    <property type="entry name" value="HTH_XRE"/>
    <property type="match status" value="1"/>
</dbReference>
<dbReference type="InterPro" id="IPR001387">
    <property type="entry name" value="Cro/C1-type_HTH"/>
</dbReference>
<dbReference type="Pfam" id="PF17765">
    <property type="entry name" value="MLTR_LBD"/>
    <property type="match status" value="1"/>
</dbReference>
<sequence>MEDERTGSALGAFLRSRRARLTPRDVGLPDTGRHRRVPGLRREELAQLAGVSVAYLTRLEQGRGPNVSAEVLDAIARALRLTANEHAHLRRLARNRPYAGAGVSAGLGADGTSDTFGTGVRDALRQLLDAMETVPAYVTGPFLDLLAWNPMATAVFGDWSRLPPRERNIARLVFLSPGHRRLFTDLGTLAADTVGALRLDAGCFPDHPRLTGLVADLSAASPEFRVLWARHDVKEQSHGTRRLRHPVAGDLVLAFESFRLADDSDQCLTTFHTPPDAPDVLRVLAPGPASRPANGQRDDAAWDGSGEGVPSGDRRG</sequence>
<comment type="caution">
    <text evidence="3">The sequence shown here is derived from an EMBL/GenBank/DDBJ whole genome shotgun (WGS) entry which is preliminary data.</text>
</comment>
<organism evidence="3 4">
    <name type="scientific">Actinomadura gamaensis</name>
    <dbReference type="NCBI Taxonomy" id="1763541"/>
    <lineage>
        <taxon>Bacteria</taxon>
        <taxon>Bacillati</taxon>
        <taxon>Actinomycetota</taxon>
        <taxon>Actinomycetes</taxon>
        <taxon>Streptosporangiales</taxon>
        <taxon>Thermomonosporaceae</taxon>
        <taxon>Actinomadura</taxon>
    </lineage>
</organism>
<dbReference type="RefSeq" id="WP_378253039.1">
    <property type="nucleotide sequence ID" value="NZ_JBHSIT010000002.1"/>
</dbReference>
<evidence type="ECO:0000313" key="3">
    <source>
        <dbReference type="EMBL" id="MFC4907303.1"/>
    </source>
</evidence>
<dbReference type="PANTHER" id="PTHR35010">
    <property type="entry name" value="BLL4672 PROTEIN-RELATED"/>
    <property type="match status" value="1"/>
</dbReference>
<name>A0ABV9TV46_9ACTN</name>
<evidence type="ECO:0000313" key="4">
    <source>
        <dbReference type="Proteomes" id="UP001595872"/>
    </source>
</evidence>
<gene>
    <name evidence="3" type="ORF">ACFPCY_08230</name>
</gene>
<feature type="domain" description="HTH cro/C1-type" evidence="2">
    <location>
        <begin position="39"/>
        <end position="86"/>
    </location>
</feature>
<dbReference type="EMBL" id="JBHSIT010000002">
    <property type="protein sequence ID" value="MFC4907303.1"/>
    <property type="molecule type" value="Genomic_DNA"/>
</dbReference>
<feature type="region of interest" description="Disordered" evidence="1">
    <location>
        <begin position="279"/>
        <end position="316"/>
    </location>
</feature>
<dbReference type="InterPro" id="IPR041413">
    <property type="entry name" value="MLTR_LBD"/>
</dbReference>
<dbReference type="PANTHER" id="PTHR35010:SF2">
    <property type="entry name" value="BLL4672 PROTEIN"/>
    <property type="match status" value="1"/>
</dbReference>
<dbReference type="SMART" id="SM00530">
    <property type="entry name" value="HTH_XRE"/>
    <property type="match status" value="1"/>
</dbReference>